<dbReference type="HAMAP" id="MF_00427">
    <property type="entry name" value="NqrC"/>
    <property type="match status" value="1"/>
</dbReference>
<evidence type="ECO:0000256" key="1">
    <source>
        <dbReference type="ARBA" id="ARBA00022448"/>
    </source>
</evidence>
<dbReference type="OrthoDB" id="9786835at2"/>
<evidence type="ECO:0000259" key="17">
    <source>
        <dbReference type="SMART" id="SM00900"/>
    </source>
</evidence>
<dbReference type="Pfam" id="PF04205">
    <property type="entry name" value="FMN_bind"/>
    <property type="match status" value="1"/>
</dbReference>
<keyword evidence="10 16" id="KW-0520">NAD</keyword>
<dbReference type="EC" id="7.2.1.1" evidence="16"/>
<reference evidence="18 19" key="1">
    <citation type="submission" date="2016-10" db="EMBL/GenBank/DDBJ databases">
        <authorList>
            <person name="de Groot N.N."/>
        </authorList>
    </citation>
    <scope>NUCLEOTIDE SEQUENCE [LARGE SCALE GENOMIC DNA]</scope>
    <source>
        <strain evidence="18 19">AA1</strain>
    </source>
</reference>
<comment type="similarity">
    <text evidence="16">Belongs to the NqrC family.</text>
</comment>
<dbReference type="PANTHER" id="PTHR37838">
    <property type="entry name" value="NA(+)-TRANSLOCATING NADH-QUINONE REDUCTASE SUBUNIT C"/>
    <property type="match status" value="1"/>
</dbReference>
<evidence type="ECO:0000313" key="19">
    <source>
        <dbReference type="Proteomes" id="UP000198870"/>
    </source>
</evidence>
<gene>
    <name evidence="16" type="primary">nqrC</name>
    <name evidence="18" type="ORF">SAMN05216233_11049</name>
</gene>
<comment type="subcellular location">
    <subcellularLocation>
        <location evidence="16">Cell membrane</location>
        <topology evidence="16">Single-pass membrane protein</topology>
    </subcellularLocation>
</comment>
<evidence type="ECO:0000256" key="6">
    <source>
        <dbReference type="ARBA" id="ARBA00022643"/>
    </source>
</evidence>
<evidence type="ECO:0000256" key="4">
    <source>
        <dbReference type="ARBA" id="ARBA00022553"/>
    </source>
</evidence>
<keyword evidence="4 16" id="KW-0597">Phosphoprotein</keyword>
<evidence type="ECO:0000256" key="8">
    <source>
        <dbReference type="ARBA" id="ARBA00022967"/>
    </source>
</evidence>
<dbReference type="GO" id="GO:0005886">
    <property type="term" value="C:plasma membrane"/>
    <property type="evidence" value="ECO:0007669"/>
    <property type="project" value="UniProtKB-SubCell"/>
</dbReference>
<keyword evidence="5 16" id="KW-0285">Flavoprotein</keyword>
<evidence type="ECO:0000256" key="5">
    <source>
        <dbReference type="ARBA" id="ARBA00022630"/>
    </source>
</evidence>
<evidence type="ECO:0000256" key="7">
    <source>
        <dbReference type="ARBA" id="ARBA00022692"/>
    </source>
</evidence>
<feature type="modified residue" description="FMN phosphoryl threonine" evidence="16">
    <location>
        <position position="198"/>
    </location>
</feature>
<keyword evidence="9 16" id="KW-1133">Transmembrane helix</keyword>
<dbReference type="STRING" id="419481.SAMN05216233_11049"/>
<comment type="subunit">
    <text evidence="16">Composed of six subunits; NqrA, NqrB, NqrC, NqrD, NqrE and NqrF.</text>
</comment>
<evidence type="ECO:0000256" key="9">
    <source>
        <dbReference type="ARBA" id="ARBA00022989"/>
    </source>
</evidence>
<dbReference type="SMART" id="SM00900">
    <property type="entry name" value="FMN_bind"/>
    <property type="match status" value="1"/>
</dbReference>
<keyword evidence="1 16" id="KW-0813">Transport</keyword>
<evidence type="ECO:0000256" key="15">
    <source>
        <dbReference type="ARBA" id="ARBA00023201"/>
    </source>
</evidence>
<evidence type="ECO:0000256" key="14">
    <source>
        <dbReference type="ARBA" id="ARBA00023136"/>
    </source>
</evidence>
<proteinExistence type="inferred from homology"/>
<keyword evidence="19" id="KW-1185">Reference proteome</keyword>
<keyword evidence="14 16" id="KW-0472">Membrane</keyword>
<organism evidence="18 19">
    <name type="scientific">Desulfoluna spongiiphila</name>
    <dbReference type="NCBI Taxonomy" id="419481"/>
    <lineage>
        <taxon>Bacteria</taxon>
        <taxon>Pseudomonadati</taxon>
        <taxon>Thermodesulfobacteriota</taxon>
        <taxon>Desulfobacteria</taxon>
        <taxon>Desulfobacterales</taxon>
        <taxon>Desulfolunaceae</taxon>
        <taxon>Desulfoluna</taxon>
    </lineage>
</organism>
<dbReference type="EMBL" id="FMUX01000010">
    <property type="protein sequence ID" value="SCY48662.1"/>
    <property type="molecule type" value="Genomic_DNA"/>
</dbReference>
<dbReference type="GO" id="GO:0016655">
    <property type="term" value="F:oxidoreductase activity, acting on NAD(P)H, quinone or similar compound as acceptor"/>
    <property type="evidence" value="ECO:0007669"/>
    <property type="project" value="UniProtKB-UniRule"/>
</dbReference>
<feature type="domain" description="FMN-binding" evidence="17">
    <location>
        <begin position="116"/>
        <end position="215"/>
    </location>
</feature>
<name>A0A1G5GAT1_9BACT</name>
<keyword evidence="13 16" id="KW-0830">Ubiquinone</keyword>
<evidence type="ECO:0000256" key="11">
    <source>
        <dbReference type="ARBA" id="ARBA00023053"/>
    </source>
</evidence>
<dbReference type="RefSeq" id="WP_092211330.1">
    <property type="nucleotide sequence ID" value="NZ_FMUX01000010.1"/>
</dbReference>
<accession>A0A1G5GAT1</accession>
<keyword evidence="7 16" id="KW-0812">Transmembrane</keyword>
<dbReference type="Proteomes" id="UP000198870">
    <property type="component" value="Unassembled WGS sequence"/>
</dbReference>
<comment type="caution">
    <text evidence="16">Lacks conserved residue(s) required for the propagation of feature annotation.</text>
</comment>
<dbReference type="GO" id="GO:0006814">
    <property type="term" value="P:sodium ion transport"/>
    <property type="evidence" value="ECO:0007669"/>
    <property type="project" value="UniProtKB-UniRule"/>
</dbReference>
<keyword evidence="8 16" id="KW-1278">Translocase</keyword>
<dbReference type="InterPro" id="IPR010204">
    <property type="entry name" value="NqrC"/>
</dbReference>
<comment type="cofactor">
    <cofactor evidence="16">
        <name>FMN</name>
        <dbReference type="ChEBI" id="CHEBI:58210"/>
    </cofactor>
</comment>
<keyword evidence="6 16" id="KW-0288">FMN</keyword>
<keyword evidence="11 16" id="KW-0915">Sodium</keyword>
<comment type="catalytic activity">
    <reaction evidence="16">
        <text>a ubiquinone + n Na(+)(in) + NADH + H(+) = a ubiquinol + n Na(+)(out) + NAD(+)</text>
        <dbReference type="Rhea" id="RHEA:47748"/>
        <dbReference type="Rhea" id="RHEA-COMP:9565"/>
        <dbReference type="Rhea" id="RHEA-COMP:9566"/>
        <dbReference type="ChEBI" id="CHEBI:15378"/>
        <dbReference type="ChEBI" id="CHEBI:16389"/>
        <dbReference type="ChEBI" id="CHEBI:17976"/>
        <dbReference type="ChEBI" id="CHEBI:29101"/>
        <dbReference type="ChEBI" id="CHEBI:57540"/>
        <dbReference type="ChEBI" id="CHEBI:57945"/>
        <dbReference type="EC" id="7.2.1.1"/>
    </reaction>
</comment>
<evidence type="ECO:0000256" key="2">
    <source>
        <dbReference type="ARBA" id="ARBA00022475"/>
    </source>
</evidence>
<keyword evidence="2 16" id="KW-1003">Cell membrane</keyword>
<evidence type="ECO:0000313" key="18">
    <source>
        <dbReference type="EMBL" id="SCY48662.1"/>
    </source>
</evidence>
<evidence type="ECO:0000256" key="13">
    <source>
        <dbReference type="ARBA" id="ARBA00023075"/>
    </source>
</evidence>
<protein>
    <recommendedName>
        <fullName evidence="16">Na(+)-translocating NADH-quinone reductase subunit C</fullName>
        <shortName evidence="16">Na(+)-NQR subunit C</shortName>
        <shortName evidence="16">Na(+)-translocating NQR subunit C</shortName>
        <ecNumber evidence="16">7.2.1.1</ecNumber>
    </recommendedName>
    <alternativeName>
        <fullName evidence="16">NQR complex subunit C</fullName>
    </alternativeName>
    <alternativeName>
        <fullName evidence="16">NQR-1 subunit C</fullName>
    </alternativeName>
</protein>
<dbReference type="PANTHER" id="PTHR37838:SF1">
    <property type="entry name" value="NA(+)-TRANSLOCATING NADH-QUINONE REDUCTASE SUBUNIT C"/>
    <property type="match status" value="1"/>
</dbReference>
<evidence type="ECO:0000256" key="12">
    <source>
        <dbReference type="ARBA" id="ARBA00023065"/>
    </source>
</evidence>
<dbReference type="InterPro" id="IPR007329">
    <property type="entry name" value="FMN-bd"/>
</dbReference>
<keyword evidence="15 16" id="KW-0739">Sodium transport</keyword>
<dbReference type="AlphaFoldDB" id="A0A1G5GAT1"/>
<keyword evidence="12 16" id="KW-0406">Ion transport</keyword>
<sequence length="238" mass="25955">MSDTKQAIGFALVVALVCCLCITAASTGLKARQQVNMRLDRQKNILKAASIDYDPAKATPAEIEGLFKAHIFQVWAGSDGELYPEPTEGGEQRLPLYLTLDDGEIVSYILPVDSRGLWGRIKGYMAIEADGSTIKGFTVYSHQETPGLGGEIESDWFQKNFVGKKIVGKSGEFAAIKIAKGKALGDLDNEVDGISGATLTGRYLSEGLATNLATYERISLRFRQNLIKKHLDNLKPLE</sequence>
<comment type="function">
    <text evidence="16">NQR complex catalyzes the reduction of ubiquinone-1 to ubiquinol by two successive reactions, coupled with the transport of Na(+) ions from the cytoplasm to the periplasm. NqrA to NqrE are probably involved in the second step, the conversion of ubisemiquinone to ubiquinol.</text>
</comment>
<dbReference type="GO" id="GO:0010181">
    <property type="term" value="F:FMN binding"/>
    <property type="evidence" value="ECO:0007669"/>
    <property type="project" value="UniProtKB-UniRule"/>
</dbReference>
<evidence type="ECO:0000256" key="10">
    <source>
        <dbReference type="ARBA" id="ARBA00023027"/>
    </source>
</evidence>
<keyword evidence="3" id="KW-0997">Cell inner membrane</keyword>
<evidence type="ECO:0000256" key="16">
    <source>
        <dbReference type="HAMAP-Rule" id="MF_00427"/>
    </source>
</evidence>
<evidence type="ECO:0000256" key="3">
    <source>
        <dbReference type="ARBA" id="ARBA00022519"/>
    </source>
</evidence>